<organism evidence="1 3">
    <name type="scientific">Dreissena polymorpha</name>
    <name type="common">Zebra mussel</name>
    <name type="synonym">Mytilus polymorpha</name>
    <dbReference type="NCBI Taxonomy" id="45954"/>
    <lineage>
        <taxon>Eukaryota</taxon>
        <taxon>Metazoa</taxon>
        <taxon>Spiralia</taxon>
        <taxon>Lophotrochozoa</taxon>
        <taxon>Mollusca</taxon>
        <taxon>Bivalvia</taxon>
        <taxon>Autobranchia</taxon>
        <taxon>Heteroconchia</taxon>
        <taxon>Euheterodonta</taxon>
        <taxon>Imparidentia</taxon>
        <taxon>Neoheterodontei</taxon>
        <taxon>Myida</taxon>
        <taxon>Dreissenoidea</taxon>
        <taxon>Dreissenidae</taxon>
        <taxon>Dreissena</taxon>
    </lineage>
</organism>
<keyword evidence="3" id="KW-1185">Reference proteome</keyword>
<comment type="caution">
    <text evidence="1">The sequence shown here is derived from an EMBL/GenBank/DDBJ whole genome shotgun (WGS) entry which is preliminary data.</text>
</comment>
<accession>A0A9D4ICJ8</accession>
<gene>
    <name evidence="1" type="ORF">DPMN_189828</name>
    <name evidence="2" type="ORF">DPMN_189844</name>
</gene>
<dbReference type="EMBL" id="JAIWYP010000010">
    <property type="protein sequence ID" value="KAH3755142.1"/>
    <property type="molecule type" value="Genomic_DNA"/>
</dbReference>
<evidence type="ECO:0000313" key="2">
    <source>
        <dbReference type="EMBL" id="KAH3755157.1"/>
    </source>
</evidence>
<dbReference type="AlphaFoldDB" id="A0A9D4ICJ8"/>
<name>A0A9D4ICJ8_DREPO</name>
<evidence type="ECO:0000313" key="1">
    <source>
        <dbReference type="EMBL" id="KAH3755142.1"/>
    </source>
</evidence>
<reference evidence="1" key="2">
    <citation type="submission" date="2020-11" db="EMBL/GenBank/DDBJ databases">
        <authorList>
            <person name="McCartney M.A."/>
            <person name="Auch B."/>
            <person name="Kono T."/>
            <person name="Mallez S."/>
            <person name="Becker A."/>
            <person name="Gohl D.M."/>
            <person name="Silverstein K.A.T."/>
            <person name="Koren S."/>
            <person name="Bechman K.B."/>
            <person name="Herman A."/>
            <person name="Abrahante J.E."/>
            <person name="Garbe J."/>
        </authorList>
    </citation>
    <scope>NUCLEOTIDE SEQUENCE</scope>
    <source>
        <strain evidence="1">Duluth1</strain>
        <tissue evidence="1">Whole animal</tissue>
    </source>
</reference>
<dbReference type="EMBL" id="JAIWYP010000010">
    <property type="protein sequence ID" value="KAH3755157.1"/>
    <property type="molecule type" value="Genomic_DNA"/>
</dbReference>
<protein>
    <submittedName>
        <fullName evidence="1">Uncharacterized protein</fullName>
    </submittedName>
</protein>
<reference evidence="1" key="1">
    <citation type="journal article" date="2019" name="bioRxiv">
        <title>The Genome of the Zebra Mussel, Dreissena polymorpha: A Resource for Invasive Species Research.</title>
        <authorList>
            <person name="McCartney M.A."/>
            <person name="Auch B."/>
            <person name="Kono T."/>
            <person name="Mallez S."/>
            <person name="Zhang Y."/>
            <person name="Obille A."/>
            <person name="Becker A."/>
            <person name="Abrahante J.E."/>
            <person name="Garbe J."/>
            <person name="Badalamenti J.P."/>
            <person name="Herman A."/>
            <person name="Mangelson H."/>
            <person name="Liachko I."/>
            <person name="Sullivan S."/>
            <person name="Sone E.D."/>
            <person name="Koren S."/>
            <person name="Silverstein K.A.T."/>
            <person name="Beckman K.B."/>
            <person name="Gohl D.M."/>
        </authorList>
    </citation>
    <scope>NUCLEOTIDE SEQUENCE</scope>
    <source>
        <strain evidence="1">Duluth1</strain>
        <tissue evidence="1">Whole animal</tissue>
    </source>
</reference>
<evidence type="ECO:0000313" key="3">
    <source>
        <dbReference type="Proteomes" id="UP000828390"/>
    </source>
</evidence>
<sequence length="51" mass="5882">MLNWDTTTYDKYTVGSCPKFNLSIAYIGDSDFDVSHYVVLWDNSITQDQVD</sequence>
<dbReference type="Proteomes" id="UP000828390">
    <property type="component" value="Unassembled WGS sequence"/>
</dbReference>
<proteinExistence type="predicted"/>